<keyword evidence="1" id="KW-0472">Membrane</keyword>
<proteinExistence type="predicted"/>
<evidence type="ECO:0000313" key="2">
    <source>
        <dbReference type="EMBL" id="MVN86848.1"/>
    </source>
</evidence>
<accession>A0A7C9HYA4</accession>
<organism evidence="2 3">
    <name type="scientific">Deinococcus arboris</name>
    <dbReference type="NCBI Taxonomy" id="2682977"/>
    <lineage>
        <taxon>Bacteria</taxon>
        <taxon>Thermotogati</taxon>
        <taxon>Deinococcota</taxon>
        <taxon>Deinococci</taxon>
        <taxon>Deinococcales</taxon>
        <taxon>Deinococcaceae</taxon>
        <taxon>Deinococcus</taxon>
    </lineage>
</organism>
<feature type="transmembrane region" description="Helical" evidence="1">
    <location>
        <begin position="143"/>
        <end position="166"/>
    </location>
</feature>
<evidence type="ECO:0000313" key="3">
    <source>
        <dbReference type="Proteomes" id="UP000483286"/>
    </source>
</evidence>
<protein>
    <submittedName>
        <fullName evidence="2">Uncharacterized protein</fullName>
    </submittedName>
</protein>
<feature type="transmembrane region" description="Helical" evidence="1">
    <location>
        <begin position="112"/>
        <end position="131"/>
    </location>
</feature>
<dbReference type="Proteomes" id="UP000483286">
    <property type="component" value="Unassembled WGS sequence"/>
</dbReference>
<keyword evidence="1" id="KW-0812">Transmembrane</keyword>
<dbReference type="RefSeq" id="WP_157458899.1">
    <property type="nucleotide sequence ID" value="NZ_WQLB01000009.1"/>
</dbReference>
<evidence type="ECO:0000256" key="1">
    <source>
        <dbReference type="SAM" id="Phobius"/>
    </source>
</evidence>
<reference evidence="2 3" key="1">
    <citation type="submission" date="2019-12" db="EMBL/GenBank/DDBJ databases">
        <title>Deinococcus sp. HMF7620 Genome sequencing and assembly.</title>
        <authorList>
            <person name="Kang H."/>
            <person name="Kim H."/>
            <person name="Joh K."/>
        </authorList>
    </citation>
    <scope>NUCLEOTIDE SEQUENCE [LARGE SCALE GENOMIC DNA]</scope>
    <source>
        <strain evidence="2 3">HMF7620</strain>
    </source>
</reference>
<dbReference type="EMBL" id="WQLB01000009">
    <property type="protein sequence ID" value="MVN86848.1"/>
    <property type="molecule type" value="Genomic_DNA"/>
</dbReference>
<comment type="caution">
    <text evidence="2">The sequence shown here is derived from an EMBL/GenBank/DDBJ whole genome shotgun (WGS) entry which is preliminary data.</text>
</comment>
<keyword evidence="1" id="KW-1133">Transmembrane helix</keyword>
<keyword evidence="3" id="KW-1185">Reference proteome</keyword>
<sequence length="173" mass="18828">MNGALRMDNADWKEEGLRRFTERAVAEYHARQNGLPLPTAPREERAGPRTLPLEVPHVDRPDCHPVHAAAGLVPVPDQRGATPQHAGTGPVLDLRRRVPGGTGAVRRLRRRVLPIGLTLALFVTTYGLLLALAPDFGPQMPGWQRVLCAVLPAVACPSLLALITLLTRKDVTK</sequence>
<dbReference type="AlphaFoldDB" id="A0A7C9HYA4"/>
<gene>
    <name evidence="2" type="ORF">GO986_08735</name>
</gene>
<name>A0A7C9HYA4_9DEIO</name>